<evidence type="ECO:0000256" key="7">
    <source>
        <dbReference type="ARBA" id="ARBA00023237"/>
    </source>
</evidence>
<evidence type="ECO:0000256" key="2">
    <source>
        <dbReference type="ARBA" id="ARBA00008163"/>
    </source>
</evidence>
<comment type="caution">
    <text evidence="8">The sequence shown here is derived from an EMBL/GenBank/DDBJ whole genome shotgun (WGS) entry which is preliminary data.</text>
</comment>
<keyword evidence="5" id="KW-0732">Signal</keyword>
<dbReference type="Proteomes" id="UP000288012">
    <property type="component" value="Unassembled WGS sequence"/>
</dbReference>
<evidence type="ECO:0000256" key="4">
    <source>
        <dbReference type="ARBA" id="ARBA00022692"/>
    </source>
</evidence>
<dbReference type="Gene3D" id="2.40.160.60">
    <property type="entry name" value="Outer membrane protein transport protein (OMPP1/FadL/TodX)"/>
    <property type="match status" value="1"/>
</dbReference>
<gene>
    <name evidence="8" type="ORF">EKM59_00065</name>
</gene>
<evidence type="ECO:0000313" key="8">
    <source>
        <dbReference type="EMBL" id="RUQ91496.1"/>
    </source>
</evidence>
<sequence length="391" mass="44224">MRYFIIPALGLISLNTYANVIQYFTGISYANPAELFKIKQTELIIGGTGFHTVGKFEGSVLNFNTGQYGEGSAYTRTTSLLPYGRIAKRFNEKTVFAVDVTQPFHSNLNWDEQAFTRYAATQTYLTDIDISPRLSYSLSKQWYVGAGINLNFLQNNETNWALPINPTASANMVNRTTGFGTGYDLGIYHVFNQSNFLGLVYYSAIRQNTSGTSMLANRINPNLQFNFSLPATTVLSYVHLFNEKWLTNLQVFVSEWDVNQYVRFINTSAPPPLNPDFTFTMRFRKSAAFVAAIRHQYTQKTGLTLIGVIDHGPEKDEFRPLNFPSDTQYFLALAGDYRVNENTTIELLYGYGYEKTFMNNHVQVNGQNLPFTTGKVHLSANVVDLRLKIQA</sequence>
<evidence type="ECO:0000256" key="1">
    <source>
        <dbReference type="ARBA" id="ARBA00004571"/>
    </source>
</evidence>
<evidence type="ECO:0008006" key="10">
    <source>
        <dbReference type="Google" id="ProtNLM"/>
    </source>
</evidence>
<dbReference type="EMBL" id="RZGR01000001">
    <property type="protein sequence ID" value="RUQ91496.1"/>
    <property type="molecule type" value="Genomic_DNA"/>
</dbReference>
<evidence type="ECO:0000256" key="5">
    <source>
        <dbReference type="ARBA" id="ARBA00022729"/>
    </source>
</evidence>
<keyword evidence="3" id="KW-1134">Transmembrane beta strand</keyword>
<dbReference type="Pfam" id="PF03349">
    <property type="entry name" value="Toluene_X"/>
    <property type="match status" value="1"/>
</dbReference>
<comment type="similarity">
    <text evidence="2">Belongs to the OmpP1/FadL family.</text>
</comment>
<keyword evidence="4" id="KW-0812">Transmembrane</keyword>
<evidence type="ECO:0000256" key="6">
    <source>
        <dbReference type="ARBA" id="ARBA00023136"/>
    </source>
</evidence>
<evidence type="ECO:0000313" key="9">
    <source>
        <dbReference type="Proteomes" id="UP000288012"/>
    </source>
</evidence>
<evidence type="ECO:0000256" key="3">
    <source>
        <dbReference type="ARBA" id="ARBA00022452"/>
    </source>
</evidence>
<dbReference type="GO" id="GO:0009279">
    <property type="term" value="C:cell outer membrane"/>
    <property type="evidence" value="ECO:0007669"/>
    <property type="project" value="UniProtKB-SubCell"/>
</dbReference>
<name>A0A3S0V6L4_9GAMM</name>
<dbReference type="InterPro" id="IPR005017">
    <property type="entry name" value="OMPP1/FadL/TodX"/>
</dbReference>
<dbReference type="GO" id="GO:0015483">
    <property type="term" value="F:long-chain fatty acid transporting porin activity"/>
    <property type="evidence" value="ECO:0007669"/>
    <property type="project" value="TreeGrafter"/>
</dbReference>
<dbReference type="PANTHER" id="PTHR35093">
    <property type="entry name" value="OUTER MEMBRANE PROTEIN NMB0088-RELATED"/>
    <property type="match status" value="1"/>
</dbReference>
<keyword evidence="7" id="KW-0998">Cell outer membrane</keyword>
<proteinExistence type="inferred from homology"/>
<comment type="subcellular location">
    <subcellularLocation>
        <location evidence="1">Cell outer membrane</location>
        <topology evidence="1">Multi-pass membrane protein</topology>
    </subcellularLocation>
</comment>
<keyword evidence="6" id="KW-0472">Membrane</keyword>
<dbReference type="RefSeq" id="WP_126953599.1">
    <property type="nucleotide sequence ID" value="NZ_RZGR01000001.1"/>
</dbReference>
<organism evidence="8 9">
    <name type="scientific">Legionella septentrionalis</name>
    <dbReference type="NCBI Taxonomy" id="2498109"/>
    <lineage>
        <taxon>Bacteria</taxon>
        <taxon>Pseudomonadati</taxon>
        <taxon>Pseudomonadota</taxon>
        <taxon>Gammaproteobacteria</taxon>
        <taxon>Legionellales</taxon>
        <taxon>Legionellaceae</taxon>
        <taxon>Legionella</taxon>
    </lineage>
</organism>
<dbReference type="AlphaFoldDB" id="A0A3S0V6L4"/>
<keyword evidence="9" id="KW-1185">Reference proteome</keyword>
<accession>A0A3S0V6L4</accession>
<protein>
    <recommendedName>
        <fullName evidence="10">Aromatic hydrocarbon degradation protein</fullName>
    </recommendedName>
</protein>
<dbReference type="PANTHER" id="PTHR35093:SF8">
    <property type="entry name" value="OUTER MEMBRANE PROTEIN NMB0088-RELATED"/>
    <property type="match status" value="1"/>
</dbReference>
<dbReference type="SUPFAM" id="SSF56935">
    <property type="entry name" value="Porins"/>
    <property type="match status" value="1"/>
</dbReference>
<reference evidence="8 9" key="1">
    <citation type="submission" date="2018-12" db="EMBL/GenBank/DDBJ databases">
        <title>Legionella sp,whole genome shotgun sequence.</title>
        <authorList>
            <person name="Wu H."/>
        </authorList>
    </citation>
    <scope>NUCLEOTIDE SEQUENCE [LARGE SCALE GENOMIC DNA]</scope>
    <source>
        <strain evidence="9">km714</strain>
    </source>
</reference>